<dbReference type="PANTHER" id="PTHR44227">
    <property type="match status" value="1"/>
</dbReference>
<feature type="transmembrane region" description="Helical" evidence="3">
    <location>
        <begin position="397"/>
        <end position="414"/>
    </location>
</feature>
<keyword evidence="5" id="KW-1185">Reference proteome</keyword>
<protein>
    <recommendedName>
        <fullName evidence="6">Dolichyl-phosphate-mannose-protein mannosyltransferase</fullName>
    </recommendedName>
</protein>
<feature type="transmembrane region" description="Helical" evidence="3">
    <location>
        <begin position="338"/>
        <end position="357"/>
    </location>
</feature>
<name>A0ABS5J6M4_9BACT</name>
<keyword evidence="2" id="KW-0802">TPR repeat</keyword>
<feature type="transmembrane region" description="Helical" evidence="3">
    <location>
        <begin position="243"/>
        <end position="267"/>
    </location>
</feature>
<dbReference type="EMBL" id="JAGTXB010000017">
    <property type="protein sequence ID" value="MBS0030703.1"/>
    <property type="molecule type" value="Genomic_DNA"/>
</dbReference>
<keyword evidence="1" id="KW-0677">Repeat</keyword>
<feature type="transmembrane region" description="Helical" evidence="3">
    <location>
        <begin position="170"/>
        <end position="188"/>
    </location>
</feature>
<feature type="transmembrane region" description="Helical" evidence="3">
    <location>
        <begin position="314"/>
        <end position="331"/>
    </location>
</feature>
<dbReference type="RefSeq" id="WP_211975843.1">
    <property type="nucleotide sequence ID" value="NZ_CBFHAM010000035.1"/>
</dbReference>
<dbReference type="InterPro" id="IPR052346">
    <property type="entry name" value="O-mannosyl-transferase_TMTC"/>
</dbReference>
<feature type="transmembrane region" description="Helical" evidence="3">
    <location>
        <begin position="105"/>
        <end position="126"/>
    </location>
</feature>
<dbReference type="Proteomes" id="UP000676386">
    <property type="component" value="Unassembled WGS sequence"/>
</dbReference>
<feature type="transmembrane region" description="Helical" evidence="3">
    <location>
        <begin position="21"/>
        <end position="44"/>
    </location>
</feature>
<evidence type="ECO:0000313" key="5">
    <source>
        <dbReference type="Proteomes" id="UP000676386"/>
    </source>
</evidence>
<feature type="transmembrane region" description="Helical" evidence="3">
    <location>
        <begin position="138"/>
        <end position="158"/>
    </location>
</feature>
<keyword evidence="3" id="KW-0472">Membrane</keyword>
<feature type="transmembrane region" description="Helical" evidence="3">
    <location>
        <begin position="369"/>
        <end position="385"/>
    </location>
</feature>
<evidence type="ECO:0008006" key="6">
    <source>
        <dbReference type="Google" id="ProtNLM"/>
    </source>
</evidence>
<keyword evidence="3" id="KW-1133">Transmembrane helix</keyword>
<evidence type="ECO:0000256" key="3">
    <source>
        <dbReference type="SAM" id="Phobius"/>
    </source>
</evidence>
<organism evidence="4 5">
    <name type="scientific">Chitinophaga hostae</name>
    <dbReference type="NCBI Taxonomy" id="2831022"/>
    <lineage>
        <taxon>Bacteria</taxon>
        <taxon>Pseudomonadati</taxon>
        <taxon>Bacteroidota</taxon>
        <taxon>Chitinophagia</taxon>
        <taxon>Chitinophagales</taxon>
        <taxon>Chitinophagaceae</taxon>
        <taxon>Chitinophaga</taxon>
    </lineage>
</organism>
<accession>A0ABS5J6M4</accession>
<keyword evidence="3" id="KW-0812">Transmembrane</keyword>
<gene>
    <name evidence="4" type="ORF">KE626_25480</name>
</gene>
<sequence length="447" mass="51904">MNHNVSAVSAQRKSLKLKGFTTIDDVTASVITLVSLTLLVYFPVLSHQFQTHWDDQWVVINPYTENGLNAQNLWAILTEFYKGQYAPLNQLSYTLLYSAFGYNPFWFHLTGVMLHLCNVLLVYFFIRKILIQSENFKPVSITRISFFTATVMAVHPLLVESVAWISASKILVYSCWYLVGLHCYLKYLSTSKIKYYLFSIFFFILSFGGKEQAVTFPVCLLLVDYAVNRHLKNKRVWLEKAPMFVLAFGMGYITLLSQSADKVGLLSNTRHYPFYQNIIFASYSTTEYLVKCLIPVKLSYLYVFPNAIGEEVPIRFWMYPLLLLIILFSFRDFWQKRWVFFGIAFFLIHIGMVLHIIPMSRFAIVADRYAYIASIGIFFLVAFFVDKALENTKYRTLTVTLAFVYTLAIGVYAHQHSKVWRNSDTLKQELKDQLEKRNDLQANNPSK</sequence>
<evidence type="ECO:0000256" key="1">
    <source>
        <dbReference type="ARBA" id="ARBA00022737"/>
    </source>
</evidence>
<evidence type="ECO:0000313" key="4">
    <source>
        <dbReference type="EMBL" id="MBS0030703.1"/>
    </source>
</evidence>
<evidence type="ECO:0000256" key="2">
    <source>
        <dbReference type="ARBA" id="ARBA00022803"/>
    </source>
</evidence>
<comment type="caution">
    <text evidence="4">The sequence shown here is derived from an EMBL/GenBank/DDBJ whole genome shotgun (WGS) entry which is preliminary data.</text>
</comment>
<reference evidence="4 5" key="1">
    <citation type="submission" date="2021-04" db="EMBL/GenBank/DDBJ databases">
        <title>Chitinophaga sp. nov., isolated from the rhizosphere soil.</title>
        <authorList>
            <person name="He S."/>
        </authorList>
    </citation>
    <scope>NUCLEOTIDE SEQUENCE [LARGE SCALE GENOMIC DNA]</scope>
    <source>
        <strain evidence="4 5">2R12</strain>
    </source>
</reference>
<dbReference type="PANTHER" id="PTHR44227:SF3">
    <property type="entry name" value="PROTEIN O-MANNOSYL-TRANSFERASE TMTC4"/>
    <property type="match status" value="1"/>
</dbReference>
<proteinExistence type="predicted"/>